<dbReference type="EMBL" id="JAVRFJ010000016">
    <property type="protein sequence ID" value="MDT0569653.1"/>
    <property type="molecule type" value="Genomic_DNA"/>
</dbReference>
<name>A0ABU2YZB0_9ACTN</name>
<dbReference type="RefSeq" id="WP_033528063.1">
    <property type="nucleotide sequence ID" value="NZ_JAVRFJ010000016.1"/>
</dbReference>
<keyword evidence="2" id="KW-1185">Reference proteome</keyword>
<organism evidence="1 2">
    <name type="scientific">Streptomyces gottesmaniae</name>
    <dbReference type="NCBI Taxonomy" id="3075518"/>
    <lineage>
        <taxon>Bacteria</taxon>
        <taxon>Bacillati</taxon>
        <taxon>Actinomycetota</taxon>
        <taxon>Actinomycetes</taxon>
        <taxon>Kitasatosporales</taxon>
        <taxon>Streptomycetaceae</taxon>
        <taxon>Streptomyces</taxon>
    </lineage>
</organism>
<reference evidence="1" key="1">
    <citation type="submission" date="2024-05" db="EMBL/GenBank/DDBJ databases">
        <title>30 novel species of actinomycetes from the DSMZ collection.</title>
        <authorList>
            <person name="Nouioui I."/>
        </authorList>
    </citation>
    <scope>NUCLEOTIDE SEQUENCE</scope>
    <source>
        <strain evidence="1">DSM 3412</strain>
    </source>
</reference>
<evidence type="ECO:0000313" key="1">
    <source>
        <dbReference type="EMBL" id="MDT0569653.1"/>
    </source>
</evidence>
<sequence>MSPLLPYNDEPHHTTPVTFQWTRTVSNGKEMYVATGACPECGCTMTRRFTAAQYAQAKGGGFWSRRKDPGSQPFSTLCRCTSLHTDRPDGVEIGCGARITIASWTNGT</sequence>
<gene>
    <name evidence="1" type="ORF">RM704_19615</name>
</gene>
<accession>A0ABU2YZB0</accession>
<proteinExistence type="predicted"/>
<evidence type="ECO:0000313" key="2">
    <source>
        <dbReference type="Proteomes" id="UP001180737"/>
    </source>
</evidence>
<dbReference type="Proteomes" id="UP001180737">
    <property type="component" value="Unassembled WGS sequence"/>
</dbReference>
<comment type="caution">
    <text evidence="1">The sequence shown here is derived from an EMBL/GenBank/DDBJ whole genome shotgun (WGS) entry which is preliminary data.</text>
</comment>
<protein>
    <submittedName>
        <fullName evidence="1">Uncharacterized protein</fullName>
    </submittedName>
</protein>